<dbReference type="Proteomes" id="UP000015559">
    <property type="component" value="Chromosome"/>
</dbReference>
<dbReference type="GO" id="GO:0020037">
    <property type="term" value="F:heme binding"/>
    <property type="evidence" value="ECO:0007669"/>
    <property type="project" value="InterPro"/>
</dbReference>
<dbReference type="eggNOG" id="COG2863">
    <property type="taxonomic scope" value="Bacteria"/>
</dbReference>
<proteinExistence type="predicted"/>
<dbReference type="EMBL" id="AP013066">
    <property type="protein sequence ID" value="BAN35959.1"/>
    <property type="molecule type" value="Genomic_DNA"/>
</dbReference>
<accession>S6AMD8</accession>
<evidence type="ECO:0000313" key="2">
    <source>
        <dbReference type="Proteomes" id="UP000015559"/>
    </source>
</evidence>
<dbReference type="AlphaFoldDB" id="S6AMD8"/>
<keyword evidence="2" id="KW-1185">Reference proteome</keyword>
<evidence type="ECO:0000313" key="1">
    <source>
        <dbReference type="EMBL" id="BAN35959.1"/>
    </source>
</evidence>
<evidence type="ECO:0008006" key="3">
    <source>
        <dbReference type="Google" id="ProtNLM"/>
    </source>
</evidence>
<dbReference type="GO" id="GO:0009055">
    <property type="term" value="F:electron transfer activity"/>
    <property type="evidence" value="ECO:0007669"/>
    <property type="project" value="InterPro"/>
</dbReference>
<dbReference type="KEGG" id="sdr:SCD_n02150"/>
<gene>
    <name evidence="1" type="ORF">SCD_n02150</name>
</gene>
<organism evidence="1 2">
    <name type="scientific">Sulfuricella denitrificans (strain DSM 22764 / NBRC 105220 / skB26)</name>
    <dbReference type="NCBI Taxonomy" id="1163617"/>
    <lineage>
        <taxon>Bacteria</taxon>
        <taxon>Pseudomonadati</taxon>
        <taxon>Pseudomonadota</taxon>
        <taxon>Betaproteobacteria</taxon>
        <taxon>Nitrosomonadales</taxon>
        <taxon>Sulfuricellaceae</taxon>
        <taxon>Sulfuricella</taxon>
    </lineage>
</organism>
<dbReference type="HOGENOM" id="CLU_159396_3_0_4"/>
<protein>
    <recommendedName>
        <fullName evidence="3">Cytochrome c domain-containing protein</fullName>
    </recommendedName>
</protein>
<sequence>MAGCSSSSSNAPTTGDPVRGEKVHAVCLDCHGTGVYASPERKIKSLKALRNEVARWGDYYSPALSEQDNEDVVVYLNTNFYKF</sequence>
<reference evidence="1 2" key="1">
    <citation type="journal article" date="2012" name="Appl. Environ. Microbiol.">
        <title>Draft genome sequence of a psychrotolerant sulfur-oxidizing bacterium, Sulfuricella denitrificans skB26, and proteomic insights into cold adaptation.</title>
        <authorList>
            <person name="Watanabe T."/>
            <person name="Kojima H."/>
            <person name="Fukui M."/>
        </authorList>
    </citation>
    <scope>NUCLEOTIDE SEQUENCE [LARGE SCALE GENOMIC DNA]</scope>
    <source>
        <strain evidence="2">skB26</strain>
    </source>
</reference>
<dbReference type="STRING" id="1163617.SCD_n02150"/>
<dbReference type="InterPro" id="IPR036909">
    <property type="entry name" value="Cyt_c-like_dom_sf"/>
</dbReference>
<dbReference type="SUPFAM" id="SSF46626">
    <property type="entry name" value="Cytochrome c"/>
    <property type="match status" value="1"/>
</dbReference>
<name>S6AMD8_SULDS</name>